<keyword evidence="1" id="KW-0732">Signal</keyword>
<dbReference type="InterPro" id="IPR001466">
    <property type="entry name" value="Beta-lactam-related"/>
</dbReference>
<keyword evidence="4" id="KW-1185">Reference proteome</keyword>
<dbReference type="EMBL" id="JBHTHZ010000002">
    <property type="protein sequence ID" value="MFD0792958.1"/>
    <property type="molecule type" value="Genomic_DNA"/>
</dbReference>
<proteinExistence type="predicted"/>
<evidence type="ECO:0000259" key="2">
    <source>
        <dbReference type="Pfam" id="PF00144"/>
    </source>
</evidence>
<organism evidence="3 4">
    <name type="scientific">Mucilaginibacter litoreus</name>
    <dbReference type="NCBI Taxonomy" id="1048221"/>
    <lineage>
        <taxon>Bacteria</taxon>
        <taxon>Pseudomonadati</taxon>
        <taxon>Bacteroidota</taxon>
        <taxon>Sphingobacteriia</taxon>
        <taxon>Sphingobacteriales</taxon>
        <taxon>Sphingobacteriaceae</taxon>
        <taxon>Mucilaginibacter</taxon>
    </lineage>
</organism>
<dbReference type="Gene3D" id="3.40.710.10">
    <property type="entry name" value="DD-peptidase/beta-lactamase superfamily"/>
    <property type="match status" value="1"/>
</dbReference>
<dbReference type="EC" id="3.-.-.-" evidence="3"/>
<feature type="signal peptide" evidence="1">
    <location>
        <begin position="1"/>
        <end position="21"/>
    </location>
</feature>
<name>A0ABW3AQC0_9SPHI</name>
<dbReference type="RefSeq" id="WP_377112036.1">
    <property type="nucleotide sequence ID" value="NZ_JBHTHZ010000002.1"/>
</dbReference>
<dbReference type="InterPro" id="IPR012338">
    <property type="entry name" value="Beta-lactam/transpept-like"/>
</dbReference>
<dbReference type="Proteomes" id="UP001597010">
    <property type="component" value="Unassembled WGS sequence"/>
</dbReference>
<sequence>MKKSLIALTLLFGGIYQPIHAQTVNTAKLDSLMDVLAANNKSMGSLAISQNGHIIYQKSIGYAAIDSPSTIPSTAKTRYRIGSISKMFTGVMIFQLIEQGKLTLQTTLDKYYPQIPNAGKITVGMMLNHHSGLHNFTNDPAYLEYMVKPQTHDQMLTRIAAMKPDFEPGAKGEYSNTNFVLLGYIVEKLTNKPYATAVKSMVIDKAGLKDTYYGKNINTGNNEALSYTYEGKWKKFVDTDMSIPGGAGGMVSTPADLDKFIEAIFNGTLVKPASLAQMETLSDRFGMAMFKTPFNDKTGYGHGGAIDMFRSLVSYFPDQKLAVAYIANGGSYTPEQVLVGVLSIYFKTPYSIPTFAEVKGADKYVGVYSSTTIPLKITITTDGAALFAQATGQSSFPLDAAGQPDVFKFDAAGIVMEFHPATSSFTLKQGGAQYEFTKEQK</sequence>
<protein>
    <submittedName>
        <fullName evidence="3">Serine hydrolase domain-containing protein</fullName>
        <ecNumber evidence="3">3.-.-.-</ecNumber>
    </submittedName>
</protein>
<dbReference type="SUPFAM" id="SSF56601">
    <property type="entry name" value="beta-lactamase/transpeptidase-like"/>
    <property type="match status" value="1"/>
</dbReference>
<dbReference type="InterPro" id="IPR050491">
    <property type="entry name" value="AmpC-like"/>
</dbReference>
<evidence type="ECO:0000313" key="3">
    <source>
        <dbReference type="EMBL" id="MFD0792958.1"/>
    </source>
</evidence>
<accession>A0ABW3AQC0</accession>
<dbReference type="PANTHER" id="PTHR46825">
    <property type="entry name" value="D-ALANYL-D-ALANINE-CARBOXYPEPTIDASE/ENDOPEPTIDASE AMPH"/>
    <property type="match status" value="1"/>
</dbReference>
<evidence type="ECO:0000313" key="4">
    <source>
        <dbReference type="Proteomes" id="UP001597010"/>
    </source>
</evidence>
<comment type="caution">
    <text evidence="3">The sequence shown here is derived from an EMBL/GenBank/DDBJ whole genome shotgun (WGS) entry which is preliminary data.</text>
</comment>
<dbReference type="GO" id="GO:0016787">
    <property type="term" value="F:hydrolase activity"/>
    <property type="evidence" value="ECO:0007669"/>
    <property type="project" value="UniProtKB-KW"/>
</dbReference>
<gene>
    <name evidence="3" type="ORF">ACFQZX_04975</name>
</gene>
<keyword evidence="3" id="KW-0378">Hydrolase</keyword>
<dbReference type="PANTHER" id="PTHR46825:SF7">
    <property type="entry name" value="D-ALANYL-D-ALANINE CARBOXYPEPTIDASE"/>
    <property type="match status" value="1"/>
</dbReference>
<feature type="chain" id="PRO_5047186861" evidence="1">
    <location>
        <begin position="22"/>
        <end position="441"/>
    </location>
</feature>
<evidence type="ECO:0000256" key="1">
    <source>
        <dbReference type="SAM" id="SignalP"/>
    </source>
</evidence>
<dbReference type="Pfam" id="PF00144">
    <property type="entry name" value="Beta-lactamase"/>
    <property type="match status" value="1"/>
</dbReference>
<feature type="domain" description="Beta-lactamase-related" evidence="2">
    <location>
        <begin position="44"/>
        <end position="332"/>
    </location>
</feature>
<reference evidence="4" key="1">
    <citation type="journal article" date="2019" name="Int. J. Syst. Evol. Microbiol.">
        <title>The Global Catalogue of Microorganisms (GCM) 10K type strain sequencing project: providing services to taxonomists for standard genome sequencing and annotation.</title>
        <authorList>
            <consortium name="The Broad Institute Genomics Platform"/>
            <consortium name="The Broad Institute Genome Sequencing Center for Infectious Disease"/>
            <person name="Wu L."/>
            <person name="Ma J."/>
        </authorList>
    </citation>
    <scope>NUCLEOTIDE SEQUENCE [LARGE SCALE GENOMIC DNA]</scope>
    <source>
        <strain evidence="4">CCUG 61484</strain>
    </source>
</reference>